<dbReference type="InterPro" id="IPR031825">
    <property type="entry name" value="RXLR"/>
</dbReference>
<dbReference type="EMBL" id="KI674149">
    <property type="protein sequence ID" value="ETL35007.1"/>
    <property type="molecule type" value="Genomic_DNA"/>
</dbReference>
<dbReference type="VEuPathDB" id="FungiDB:PPTG_03254"/>
<protein>
    <recommendedName>
        <fullName evidence="5">RxLR effector protein</fullName>
    </recommendedName>
</protein>
<feature type="signal peptide" evidence="5">
    <location>
        <begin position="1"/>
        <end position="20"/>
    </location>
</feature>
<keyword evidence="3 5" id="KW-0964">Secreted</keyword>
<dbReference type="AlphaFoldDB" id="W2IN99"/>
<comment type="domain">
    <text evidence="5">The RxLR-dEER motif acts to carry the protein into the host cell cytoplasm through binding to cell surface phosphatidylinositol-3-phosphate.</text>
</comment>
<evidence type="ECO:0000256" key="1">
    <source>
        <dbReference type="ARBA" id="ARBA00004613"/>
    </source>
</evidence>
<comment type="similarity">
    <text evidence="2 5">Belongs to the RxLR effector family.</text>
</comment>
<comment type="function">
    <text evidence="5">Effector that suppresses plant defense responses during pathogen infection.</text>
</comment>
<sequence length="151" mass="16804">MHLSFLIAVAIVSFIAFVGASGPNEFLSSFSNDTDIQEAATTNSKFLRTSHTSAATGERAGSGAHIESGANVRFLQTGHSSHEHGEEGAGGLFVPMTEKLKAVIMRWDAKPKIIKRWLQKEKNPVWEFHRMDLENAGDDLFEKKQFKKWVD</sequence>
<name>W2IN99_PHYNI</name>
<evidence type="ECO:0000256" key="5">
    <source>
        <dbReference type="RuleBase" id="RU367124"/>
    </source>
</evidence>
<dbReference type="Proteomes" id="UP000053864">
    <property type="component" value="Unassembled WGS sequence"/>
</dbReference>
<comment type="subcellular location">
    <subcellularLocation>
        <location evidence="1 5">Secreted</location>
    </subcellularLocation>
</comment>
<reference evidence="6" key="1">
    <citation type="submission" date="2013-11" db="EMBL/GenBank/DDBJ databases">
        <title>The Genome Sequence of Phytophthora parasitica CJ05E6.</title>
        <authorList>
            <consortium name="The Broad Institute Genomics Platform"/>
            <person name="Russ C."/>
            <person name="Tyler B."/>
            <person name="Panabieres F."/>
            <person name="Shan W."/>
            <person name="Tripathy S."/>
            <person name="Grunwald N."/>
            <person name="Machado M."/>
            <person name="Johnson C.S."/>
            <person name="Arredondo F."/>
            <person name="Hong C."/>
            <person name="Coffey M."/>
            <person name="Young S.K."/>
            <person name="Zeng Q."/>
            <person name="Gargeya S."/>
            <person name="Fitzgerald M."/>
            <person name="Abouelleil A."/>
            <person name="Alvarado L."/>
            <person name="Chapman S.B."/>
            <person name="Gainer-Dewar J."/>
            <person name="Goldberg J."/>
            <person name="Griggs A."/>
            <person name="Gujja S."/>
            <person name="Hansen M."/>
            <person name="Howarth C."/>
            <person name="Imamovic A."/>
            <person name="Ireland A."/>
            <person name="Larimer J."/>
            <person name="McCowan C."/>
            <person name="Murphy C."/>
            <person name="Pearson M."/>
            <person name="Poon T.W."/>
            <person name="Priest M."/>
            <person name="Roberts A."/>
            <person name="Saif S."/>
            <person name="Shea T."/>
            <person name="Sykes S."/>
            <person name="Wortman J."/>
            <person name="Nusbaum C."/>
            <person name="Birren B."/>
        </authorList>
    </citation>
    <scope>NUCLEOTIDE SEQUENCE [LARGE SCALE GENOMIC DNA]</scope>
    <source>
        <strain evidence="6">CJ05E6</strain>
    </source>
</reference>
<evidence type="ECO:0000313" key="6">
    <source>
        <dbReference type="EMBL" id="ETL35007.1"/>
    </source>
</evidence>
<accession>W2IN99</accession>
<keyword evidence="4 5" id="KW-0732">Signal</keyword>
<organism evidence="6">
    <name type="scientific">Phytophthora nicotianae</name>
    <name type="common">Potato buckeye rot agent</name>
    <name type="synonym">Phytophthora parasitica</name>
    <dbReference type="NCBI Taxonomy" id="4792"/>
    <lineage>
        <taxon>Eukaryota</taxon>
        <taxon>Sar</taxon>
        <taxon>Stramenopiles</taxon>
        <taxon>Oomycota</taxon>
        <taxon>Peronosporomycetes</taxon>
        <taxon>Peronosporales</taxon>
        <taxon>Peronosporaceae</taxon>
        <taxon>Phytophthora</taxon>
    </lineage>
</organism>
<proteinExistence type="inferred from homology"/>
<gene>
    <name evidence="6" type="ORF">L916_12822</name>
</gene>
<evidence type="ECO:0000256" key="4">
    <source>
        <dbReference type="ARBA" id="ARBA00022729"/>
    </source>
</evidence>
<feature type="chain" id="PRO_5045014498" description="RxLR effector protein" evidence="5">
    <location>
        <begin position="21"/>
        <end position="151"/>
    </location>
</feature>
<evidence type="ECO:0000256" key="2">
    <source>
        <dbReference type="ARBA" id="ARBA00010400"/>
    </source>
</evidence>
<dbReference type="Pfam" id="PF16810">
    <property type="entry name" value="RXLR"/>
    <property type="match status" value="1"/>
</dbReference>
<evidence type="ECO:0000256" key="3">
    <source>
        <dbReference type="ARBA" id="ARBA00022525"/>
    </source>
</evidence>